<dbReference type="HOGENOM" id="CLU_097204_4_0_1"/>
<dbReference type="STRING" id="225164.V4C1M4"/>
<evidence type="ECO:0000313" key="3">
    <source>
        <dbReference type="Proteomes" id="UP000030746"/>
    </source>
</evidence>
<dbReference type="GeneID" id="20252776"/>
<dbReference type="Pfam" id="PF03645">
    <property type="entry name" value="Tctex-1"/>
    <property type="match status" value="1"/>
</dbReference>
<accession>V4C1M4</accession>
<evidence type="ECO:0000256" key="1">
    <source>
        <dbReference type="ARBA" id="ARBA00005361"/>
    </source>
</evidence>
<dbReference type="GO" id="GO:0045505">
    <property type="term" value="F:dynein intermediate chain binding"/>
    <property type="evidence" value="ECO:0007669"/>
    <property type="project" value="TreeGrafter"/>
</dbReference>
<sequence>VPLQPTYRMEPTTYFVTSEAYKIIKNVLEKHLDGFQYNSKCCQTMTTLLSDDIKDQVRHLNFGRYKVVVTVFIGERKEQGVMVASRCAWDVKTDTFATYTFKNPSLFCTASVYGVYLE</sequence>
<keyword evidence="3" id="KW-1185">Reference proteome</keyword>
<dbReference type="GO" id="GO:0005868">
    <property type="term" value="C:cytoplasmic dynein complex"/>
    <property type="evidence" value="ECO:0007669"/>
    <property type="project" value="TreeGrafter"/>
</dbReference>
<dbReference type="GO" id="GO:0005737">
    <property type="term" value="C:cytoplasm"/>
    <property type="evidence" value="ECO:0007669"/>
    <property type="project" value="TreeGrafter"/>
</dbReference>
<name>V4C1M4_LOTGI</name>
<dbReference type="InterPro" id="IPR005334">
    <property type="entry name" value="Tctex-1-like"/>
</dbReference>
<feature type="non-terminal residue" evidence="2">
    <location>
        <position position="1"/>
    </location>
</feature>
<organism evidence="2 3">
    <name type="scientific">Lottia gigantea</name>
    <name type="common">Giant owl limpet</name>
    <dbReference type="NCBI Taxonomy" id="225164"/>
    <lineage>
        <taxon>Eukaryota</taxon>
        <taxon>Metazoa</taxon>
        <taxon>Spiralia</taxon>
        <taxon>Lophotrochozoa</taxon>
        <taxon>Mollusca</taxon>
        <taxon>Gastropoda</taxon>
        <taxon>Patellogastropoda</taxon>
        <taxon>Lottioidea</taxon>
        <taxon>Lottiidae</taxon>
        <taxon>Lottia</taxon>
    </lineage>
</organism>
<gene>
    <name evidence="2" type="ORF">LOTGIDRAFT_88271</name>
</gene>
<dbReference type="KEGG" id="lgi:LOTGIDRAFT_88271"/>
<dbReference type="GO" id="GO:0007018">
    <property type="term" value="P:microtubule-based movement"/>
    <property type="evidence" value="ECO:0007669"/>
    <property type="project" value="TreeGrafter"/>
</dbReference>
<dbReference type="OMA" id="KYERERC"/>
<evidence type="ECO:0008006" key="4">
    <source>
        <dbReference type="Google" id="ProtNLM"/>
    </source>
</evidence>
<dbReference type="OrthoDB" id="10260741at2759"/>
<dbReference type="Proteomes" id="UP000030746">
    <property type="component" value="Unassembled WGS sequence"/>
</dbReference>
<dbReference type="Gene3D" id="3.30.1140.40">
    <property type="entry name" value="Tctex-1"/>
    <property type="match status" value="1"/>
</dbReference>
<feature type="non-terminal residue" evidence="2">
    <location>
        <position position="118"/>
    </location>
</feature>
<dbReference type="PANTHER" id="PTHR21255">
    <property type="entry name" value="T-COMPLEX-ASSOCIATED-TESTIS-EXPRESSED 1/ DYNEIN LIGHT CHAIN"/>
    <property type="match status" value="1"/>
</dbReference>
<dbReference type="CTD" id="20252776"/>
<reference evidence="2 3" key="1">
    <citation type="journal article" date="2013" name="Nature">
        <title>Insights into bilaterian evolution from three spiralian genomes.</title>
        <authorList>
            <person name="Simakov O."/>
            <person name="Marletaz F."/>
            <person name="Cho S.J."/>
            <person name="Edsinger-Gonzales E."/>
            <person name="Havlak P."/>
            <person name="Hellsten U."/>
            <person name="Kuo D.H."/>
            <person name="Larsson T."/>
            <person name="Lv J."/>
            <person name="Arendt D."/>
            <person name="Savage R."/>
            <person name="Osoegawa K."/>
            <person name="de Jong P."/>
            <person name="Grimwood J."/>
            <person name="Chapman J.A."/>
            <person name="Shapiro H."/>
            <person name="Aerts A."/>
            <person name="Otillar R.P."/>
            <person name="Terry A.Y."/>
            <person name="Boore J.L."/>
            <person name="Grigoriev I.V."/>
            <person name="Lindberg D.R."/>
            <person name="Seaver E.C."/>
            <person name="Weisblat D.A."/>
            <person name="Putnam N.H."/>
            <person name="Rokhsar D.S."/>
        </authorList>
    </citation>
    <scope>NUCLEOTIDE SEQUENCE [LARGE SCALE GENOMIC DNA]</scope>
</reference>
<comment type="similarity">
    <text evidence="1">Belongs to the dynein light chain Tctex-type family.</text>
</comment>
<dbReference type="InterPro" id="IPR038586">
    <property type="entry name" value="Tctex-1-like_sf"/>
</dbReference>
<dbReference type="CDD" id="cd21451">
    <property type="entry name" value="DLC-like_TCTEX1D"/>
    <property type="match status" value="1"/>
</dbReference>
<dbReference type="RefSeq" id="XP_009053791.1">
    <property type="nucleotide sequence ID" value="XM_009055543.1"/>
</dbReference>
<dbReference type="AlphaFoldDB" id="V4C1M4"/>
<proteinExistence type="inferred from homology"/>
<protein>
    <recommendedName>
        <fullName evidence="4">Tctex1 domain-containing protein 1</fullName>
    </recommendedName>
</protein>
<dbReference type="PANTHER" id="PTHR21255:SF65">
    <property type="entry name" value="TCTEX1 DOMAIN-CONTAINING PROTEIN 2"/>
    <property type="match status" value="1"/>
</dbReference>
<evidence type="ECO:0000313" key="2">
    <source>
        <dbReference type="EMBL" id="ESO95334.1"/>
    </source>
</evidence>
<dbReference type="EMBL" id="KB201656">
    <property type="protein sequence ID" value="ESO95334.1"/>
    <property type="molecule type" value="Genomic_DNA"/>
</dbReference>